<name>A0A101LYY2_PICGL</name>
<dbReference type="AlphaFoldDB" id="A0A101LYY2"/>
<keyword evidence="1" id="KW-0496">Mitochondrion</keyword>
<gene>
    <name evidence="1" type="ORF">ABT39_MTgene4899</name>
</gene>
<reference evidence="1" key="1">
    <citation type="journal article" date="2015" name="Genome Biol. Evol.">
        <title>Organellar Genomes of White Spruce (Picea glauca): Assembly and Annotation.</title>
        <authorList>
            <person name="Jackman S.D."/>
            <person name="Warren R.L."/>
            <person name="Gibb E.A."/>
            <person name="Vandervalk B.P."/>
            <person name="Mohamadi H."/>
            <person name="Chu J."/>
            <person name="Raymond A."/>
            <person name="Pleasance S."/>
            <person name="Coope R."/>
            <person name="Wildung M.R."/>
            <person name="Ritland C.E."/>
            <person name="Bousquet J."/>
            <person name="Jones S.J."/>
            <person name="Bohlmann J."/>
            <person name="Birol I."/>
        </authorList>
    </citation>
    <scope>NUCLEOTIDE SEQUENCE [LARGE SCALE GENOMIC DNA]</scope>
    <source>
        <tissue evidence="1">Flushing bud</tissue>
    </source>
</reference>
<organism evidence="1">
    <name type="scientific">Picea glauca</name>
    <name type="common">White spruce</name>
    <name type="synonym">Pinus glauca</name>
    <dbReference type="NCBI Taxonomy" id="3330"/>
    <lineage>
        <taxon>Eukaryota</taxon>
        <taxon>Viridiplantae</taxon>
        <taxon>Streptophyta</taxon>
        <taxon>Embryophyta</taxon>
        <taxon>Tracheophyta</taxon>
        <taxon>Spermatophyta</taxon>
        <taxon>Pinopsida</taxon>
        <taxon>Pinidae</taxon>
        <taxon>Conifers I</taxon>
        <taxon>Pinales</taxon>
        <taxon>Pinaceae</taxon>
        <taxon>Picea</taxon>
    </lineage>
</organism>
<sequence>MGVSAVVRVIGDLTNTIGYELRYGLNVYRLNAELNVCMETSIWNVLNRRVCLTSYAGTFLFCVGSFTLVRWEHVMHGSVFG</sequence>
<accession>A0A101LYY2</accession>
<protein>
    <submittedName>
        <fullName evidence="1">Uncharacterized protein</fullName>
    </submittedName>
</protein>
<evidence type="ECO:0000313" key="1">
    <source>
        <dbReference type="EMBL" id="KUM47904.1"/>
    </source>
</evidence>
<dbReference type="EMBL" id="LKAM01000006">
    <property type="protein sequence ID" value="KUM47904.1"/>
    <property type="molecule type" value="Genomic_DNA"/>
</dbReference>
<geneLocation type="mitochondrion" evidence="1"/>
<comment type="caution">
    <text evidence="1">The sequence shown here is derived from an EMBL/GenBank/DDBJ whole genome shotgun (WGS) entry which is preliminary data.</text>
</comment>
<proteinExistence type="predicted"/>